<dbReference type="GO" id="GO:0000981">
    <property type="term" value="F:DNA-binding transcription factor activity, RNA polymerase II-specific"/>
    <property type="evidence" value="ECO:0007669"/>
    <property type="project" value="TreeGrafter"/>
</dbReference>
<evidence type="ECO:0000259" key="7">
    <source>
        <dbReference type="PROSITE" id="PS50888"/>
    </source>
</evidence>
<dbReference type="InterPro" id="IPR036638">
    <property type="entry name" value="HLH_DNA-bd_sf"/>
</dbReference>
<dbReference type="PROSITE" id="PS50888">
    <property type="entry name" value="BHLH"/>
    <property type="match status" value="1"/>
</dbReference>
<evidence type="ECO:0000313" key="8">
    <source>
        <dbReference type="EMBL" id="KAK3016244.1"/>
    </source>
</evidence>
<proteinExistence type="predicted"/>
<feature type="region of interest" description="Disordered" evidence="6">
    <location>
        <begin position="1"/>
        <end position="22"/>
    </location>
</feature>
<dbReference type="SMART" id="SM00353">
    <property type="entry name" value="HLH"/>
    <property type="match status" value="1"/>
</dbReference>
<evidence type="ECO:0000313" key="9">
    <source>
        <dbReference type="Proteomes" id="UP001188597"/>
    </source>
</evidence>
<evidence type="ECO:0000256" key="3">
    <source>
        <dbReference type="ARBA" id="ARBA00023125"/>
    </source>
</evidence>
<keyword evidence="5" id="KW-0539">Nucleus</keyword>
<feature type="compositionally biased region" description="Basic and acidic residues" evidence="6">
    <location>
        <begin position="129"/>
        <end position="139"/>
    </location>
</feature>
<evidence type="ECO:0000256" key="1">
    <source>
        <dbReference type="ARBA" id="ARBA00004123"/>
    </source>
</evidence>
<gene>
    <name evidence="8" type="ORF">RJ639_006483</name>
</gene>
<dbReference type="GO" id="GO:0046983">
    <property type="term" value="F:protein dimerization activity"/>
    <property type="evidence" value="ECO:0007669"/>
    <property type="project" value="InterPro"/>
</dbReference>
<dbReference type="PANTHER" id="PTHR16223:SF109">
    <property type="entry name" value="BHLH DOMAIN-CONTAINING PROTEIN"/>
    <property type="match status" value="1"/>
</dbReference>
<dbReference type="SUPFAM" id="SSF47459">
    <property type="entry name" value="HLH, helix-loop-helix DNA-binding domain"/>
    <property type="match status" value="1"/>
</dbReference>
<dbReference type="GO" id="GO:0000978">
    <property type="term" value="F:RNA polymerase II cis-regulatory region sequence-specific DNA binding"/>
    <property type="evidence" value="ECO:0007669"/>
    <property type="project" value="TreeGrafter"/>
</dbReference>
<dbReference type="Gene3D" id="4.10.280.10">
    <property type="entry name" value="Helix-loop-helix DNA-binding domain"/>
    <property type="match status" value="1"/>
</dbReference>
<reference evidence="8" key="1">
    <citation type="submission" date="2022-12" db="EMBL/GenBank/DDBJ databases">
        <title>Draft genome assemblies for two species of Escallonia (Escalloniales).</title>
        <authorList>
            <person name="Chanderbali A."/>
            <person name="Dervinis C."/>
            <person name="Anghel I."/>
            <person name="Soltis D."/>
            <person name="Soltis P."/>
            <person name="Zapata F."/>
        </authorList>
    </citation>
    <scope>NUCLEOTIDE SEQUENCE</scope>
    <source>
        <strain evidence="8">UCBG64.0493</strain>
        <tissue evidence="8">Leaf</tissue>
    </source>
</reference>
<keyword evidence="3" id="KW-0238">DNA-binding</keyword>
<feature type="region of interest" description="Disordered" evidence="6">
    <location>
        <begin position="109"/>
        <end position="148"/>
    </location>
</feature>
<evidence type="ECO:0000256" key="6">
    <source>
        <dbReference type="SAM" id="MobiDB-lite"/>
    </source>
</evidence>
<keyword evidence="2" id="KW-0805">Transcription regulation</keyword>
<feature type="domain" description="BHLH" evidence="7">
    <location>
        <begin position="188"/>
        <end position="237"/>
    </location>
</feature>
<feature type="compositionally biased region" description="Low complexity" evidence="6">
    <location>
        <begin position="114"/>
        <end position="124"/>
    </location>
</feature>
<sequence>MEVLSFSFVTSRSHREEEHDNSNYSKQFSLVNMDGQSLQNTSQWMPKSFDGNADNVSHSAENVLYHIYTMEAGGNGFRYVSPALLQRMQCQKTAQNDVKFLAASGASEIQGEKSYSSSHMTSSSTNLCLDKDPEKEGHPRPQNGAPINNFTSVEYHVQGQGTNERHYNASAHHPKACVAKPGFPPNPHSRQKAITADRHRRMRIAESLYALRELLPHSNVGNRADLVDDIIGYIKYLQLLVKEGYGHYLLHEEMLNEPLEEVMGKLLELKRGARRAYGGLWSNPLAKLPQMGTTEGDGLNSQGKR</sequence>
<dbReference type="CDD" id="cd11393">
    <property type="entry name" value="bHLH_AtbHLH_like"/>
    <property type="match status" value="1"/>
</dbReference>
<evidence type="ECO:0000256" key="5">
    <source>
        <dbReference type="ARBA" id="ARBA00023242"/>
    </source>
</evidence>
<dbReference type="GO" id="GO:0005634">
    <property type="term" value="C:nucleus"/>
    <property type="evidence" value="ECO:0007669"/>
    <property type="project" value="UniProtKB-SubCell"/>
</dbReference>
<organism evidence="8 9">
    <name type="scientific">Escallonia herrerae</name>
    <dbReference type="NCBI Taxonomy" id="1293975"/>
    <lineage>
        <taxon>Eukaryota</taxon>
        <taxon>Viridiplantae</taxon>
        <taxon>Streptophyta</taxon>
        <taxon>Embryophyta</taxon>
        <taxon>Tracheophyta</taxon>
        <taxon>Spermatophyta</taxon>
        <taxon>Magnoliopsida</taxon>
        <taxon>eudicotyledons</taxon>
        <taxon>Gunneridae</taxon>
        <taxon>Pentapetalae</taxon>
        <taxon>asterids</taxon>
        <taxon>campanulids</taxon>
        <taxon>Escalloniales</taxon>
        <taxon>Escalloniaceae</taxon>
        <taxon>Escallonia</taxon>
    </lineage>
</organism>
<keyword evidence="9" id="KW-1185">Reference proteome</keyword>
<name>A0AA89ATH2_9ASTE</name>
<evidence type="ECO:0000256" key="2">
    <source>
        <dbReference type="ARBA" id="ARBA00023015"/>
    </source>
</evidence>
<dbReference type="Proteomes" id="UP001188597">
    <property type="component" value="Unassembled WGS sequence"/>
</dbReference>
<dbReference type="AlphaFoldDB" id="A0AA89ATH2"/>
<keyword evidence="4" id="KW-0804">Transcription</keyword>
<dbReference type="PANTHER" id="PTHR16223">
    <property type="entry name" value="TRANSCRIPTION FACTOR BHLH83-RELATED"/>
    <property type="match status" value="1"/>
</dbReference>
<comment type="subcellular location">
    <subcellularLocation>
        <location evidence="1">Nucleus</location>
    </subcellularLocation>
</comment>
<dbReference type="InterPro" id="IPR011598">
    <property type="entry name" value="bHLH_dom"/>
</dbReference>
<dbReference type="InterPro" id="IPR045843">
    <property type="entry name" value="IND-like"/>
</dbReference>
<evidence type="ECO:0000256" key="4">
    <source>
        <dbReference type="ARBA" id="ARBA00023163"/>
    </source>
</evidence>
<dbReference type="InterPro" id="IPR045239">
    <property type="entry name" value="bHLH95_bHLH"/>
</dbReference>
<comment type="caution">
    <text evidence="8">The sequence shown here is derived from an EMBL/GenBank/DDBJ whole genome shotgun (WGS) entry which is preliminary data.</text>
</comment>
<protein>
    <recommendedName>
        <fullName evidence="7">BHLH domain-containing protein</fullName>
    </recommendedName>
</protein>
<accession>A0AA89ATH2</accession>
<dbReference type="EMBL" id="JAVXUP010001079">
    <property type="protein sequence ID" value="KAK3016244.1"/>
    <property type="molecule type" value="Genomic_DNA"/>
</dbReference>